<protein>
    <submittedName>
        <fullName evidence="1">Uncharacterized protein</fullName>
    </submittedName>
</protein>
<evidence type="ECO:0000313" key="2">
    <source>
        <dbReference type="Proteomes" id="UP000192678"/>
    </source>
</evidence>
<sequence>MDKQGKVKPRVDQMWMCILIKGVKIDVALQSTLKWTRKESIQEMTKTKSGKPYVYTWPQLRKYGWHCVKVNLSFEI</sequence>
<dbReference type="Proteomes" id="UP000192678">
    <property type="component" value="Unassembled WGS sequence"/>
</dbReference>
<organism evidence="1 2">
    <name type="scientific">Pedobacter nyackensis</name>
    <dbReference type="NCBI Taxonomy" id="475255"/>
    <lineage>
        <taxon>Bacteria</taxon>
        <taxon>Pseudomonadati</taxon>
        <taxon>Bacteroidota</taxon>
        <taxon>Sphingobacteriia</taxon>
        <taxon>Sphingobacteriales</taxon>
        <taxon>Sphingobacteriaceae</taxon>
        <taxon>Pedobacter</taxon>
    </lineage>
</organism>
<name>A0A1W1ZXI8_9SPHI</name>
<keyword evidence="2" id="KW-1185">Reference proteome</keyword>
<dbReference type="AlphaFoldDB" id="A0A1W1ZXI8"/>
<gene>
    <name evidence="1" type="ORF">SAMN04488101_101126</name>
</gene>
<dbReference type="EMBL" id="FWYB01000001">
    <property type="protein sequence ID" value="SMC53066.1"/>
    <property type="molecule type" value="Genomic_DNA"/>
</dbReference>
<accession>A0A1W1ZXI8</accession>
<evidence type="ECO:0000313" key="1">
    <source>
        <dbReference type="EMBL" id="SMC53066.1"/>
    </source>
</evidence>
<proteinExistence type="predicted"/>
<dbReference type="STRING" id="475255.SAMN04488101_101126"/>
<reference evidence="1 2" key="1">
    <citation type="submission" date="2017-04" db="EMBL/GenBank/DDBJ databases">
        <authorList>
            <person name="Afonso C.L."/>
            <person name="Miller P.J."/>
            <person name="Scott M.A."/>
            <person name="Spackman E."/>
            <person name="Goraichik I."/>
            <person name="Dimitrov K.M."/>
            <person name="Suarez D.L."/>
            <person name="Swayne D.E."/>
        </authorList>
    </citation>
    <scope>NUCLEOTIDE SEQUENCE [LARGE SCALE GENOMIC DNA]</scope>
    <source>
        <strain evidence="1 2">DSM 19625</strain>
    </source>
</reference>